<reference evidence="1" key="1">
    <citation type="submission" date="2018-02" db="EMBL/GenBank/DDBJ databases">
        <title>Rhizophora mucronata_Transcriptome.</title>
        <authorList>
            <person name="Meera S.P."/>
            <person name="Sreeshan A."/>
            <person name="Augustine A."/>
        </authorList>
    </citation>
    <scope>NUCLEOTIDE SEQUENCE</scope>
    <source>
        <tissue evidence="1">Leaf</tissue>
    </source>
</reference>
<protein>
    <submittedName>
        <fullName evidence="1">Uncharacterized protein</fullName>
    </submittedName>
</protein>
<proteinExistence type="predicted"/>
<name>A0A2P2NC10_RHIMU</name>
<dbReference type="EMBL" id="GGEC01059544">
    <property type="protein sequence ID" value="MBX40028.1"/>
    <property type="molecule type" value="Transcribed_RNA"/>
</dbReference>
<evidence type="ECO:0000313" key="1">
    <source>
        <dbReference type="EMBL" id="MBX40028.1"/>
    </source>
</evidence>
<organism evidence="1">
    <name type="scientific">Rhizophora mucronata</name>
    <name type="common">Asiatic mangrove</name>
    <dbReference type="NCBI Taxonomy" id="61149"/>
    <lineage>
        <taxon>Eukaryota</taxon>
        <taxon>Viridiplantae</taxon>
        <taxon>Streptophyta</taxon>
        <taxon>Embryophyta</taxon>
        <taxon>Tracheophyta</taxon>
        <taxon>Spermatophyta</taxon>
        <taxon>Magnoliopsida</taxon>
        <taxon>eudicotyledons</taxon>
        <taxon>Gunneridae</taxon>
        <taxon>Pentapetalae</taxon>
        <taxon>rosids</taxon>
        <taxon>fabids</taxon>
        <taxon>Malpighiales</taxon>
        <taxon>Rhizophoraceae</taxon>
        <taxon>Rhizophora</taxon>
    </lineage>
</organism>
<dbReference type="AlphaFoldDB" id="A0A2P2NC10"/>
<accession>A0A2P2NC10</accession>
<sequence length="40" mass="4337">MCVSLCLGVGLCPTILKTLILTQLPTLISIFTNWLQGQTC</sequence>